<accession>R4YXU5</accession>
<dbReference type="Proteomes" id="UP000018291">
    <property type="component" value="Unassembled WGS sequence"/>
</dbReference>
<feature type="transmembrane region" description="Helical" evidence="1">
    <location>
        <begin position="20"/>
        <end position="38"/>
    </location>
</feature>
<keyword evidence="1" id="KW-0812">Transmembrane</keyword>
<comment type="caution">
    <text evidence="2">The sequence shown here is derived from an EMBL/GenBank/DDBJ whole genome shotgun (WGS) entry which is preliminary data.</text>
</comment>
<dbReference type="AlphaFoldDB" id="R4YXU5"/>
<evidence type="ECO:0000313" key="3">
    <source>
        <dbReference type="Proteomes" id="UP000018291"/>
    </source>
</evidence>
<feature type="transmembrane region" description="Helical" evidence="1">
    <location>
        <begin position="147"/>
        <end position="165"/>
    </location>
</feature>
<name>R4YXU5_9ACTN</name>
<dbReference type="RefSeq" id="WP_012225307.1">
    <property type="nucleotide sequence ID" value="NZ_HG422565.1"/>
</dbReference>
<dbReference type="HOGENOM" id="CLU_482081_0_0_11"/>
<gene>
    <name evidence="2" type="ORF">BN381_180010</name>
</gene>
<evidence type="ECO:0008006" key="4">
    <source>
        <dbReference type="Google" id="ProtNLM"/>
    </source>
</evidence>
<feature type="transmembrane region" description="Helical" evidence="1">
    <location>
        <begin position="121"/>
        <end position="141"/>
    </location>
</feature>
<keyword evidence="3" id="KW-1185">Reference proteome</keyword>
<keyword evidence="1" id="KW-1133">Transmembrane helix</keyword>
<feature type="transmembrane region" description="Helical" evidence="1">
    <location>
        <begin position="172"/>
        <end position="197"/>
    </location>
</feature>
<feature type="transmembrane region" description="Helical" evidence="1">
    <location>
        <begin position="365"/>
        <end position="388"/>
    </location>
</feature>
<sequence>MIGRLSERLDGVAERSLPFLVGFLVLLPFAIAAIRILSWDSGSPLGDWAALDLDVRSGPAFLGSYSQYGFRHPGPLFIWWMSWPRLIASGSAAYLVGMTALAAVAACLGVWIAWRAWGRRVGFAVAMSFVLLAPLTGWSYVTSPWNPMVGLLGLPLLVVVAAAAWDRDVVSSVAAVAVASFLIQAHVGNVGTCMAILTVLALGQLRTDARSDLRKAWGAAAGTALLLWLVPGVQQLVSGRAGNVWKIMRFSRNGPIPKTGFGDAMQAGMRAFRPRPAWLGATNVYEGVADHGRPLWLLAPLGVGMVLLWDRYAGGTSTGEGGGALGVEGNGRIGERVARRLLGIAIVGWLGAVVMLGQGRGPVRAYYTVHIESLAAVIVASSVSYLALRGLRLSRGRGGDWAVGFHPWNLGRLFPVVALAGVVVFASMRTGSLEPQGERSDSFSRPVEVIKDSAETALGPRGRVVVSQSSPGGVSNEEFSFAMGFVAALNRSGVDVSVGLEVDPTSGDPTIQGLQLAVPESLWVDAPGSGDLAVVLFSGEKREVPKQWRVVSSLPNGTLVTLRNE</sequence>
<feature type="transmembrane region" description="Helical" evidence="1">
    <location>
        <begin position="92"/>
        <end position="114"/>
    </location>
</feature>
<evidence type="ECO:0000256" key="1">
    <source>
        <dbReference type="SAM" id="Phobius"/>
    </source>
</evidence>
<protein>
    <recommendedName>
        <fullName evidence="4">Glycosyltransferase RgtA/B/C/D-like domain-containing protein</fullName>
    </recommendedName>
</protein>
<reference evidence="2 3" key="1">
    <citation type="journal article" date="2013" name="ISME J.">
        <title>Metabolic model for the filamentous 'Candidatus Microthrix parvicella' based on genomic and metagenomic analyses.</title>
        <authorList>
            <person name="Jon McIlroy S."/>
            <person name="Kristiansen R."/>
            <person name="Albertsen M."/>
            <person name="Michael Karst S."/>
            <person name="Rossetti S."/>
            <person name="Lund Nielsen J."/>
            <person name="Tandoi V."/>
            <person name="James Seviour R."/>
            <person name="Nielsen P.H."/>
        </authorList>
    </citation>
    <scope>NUCLEOTIDE SEQUENCE [LARGE SCALE GENOMIC DNA]</scope>
    <source>
        <strain evidence="2 3">RN1</strain>
    </source>
</reference>
<dbReference type="EMBL" id="CANL01000010">
    <property type="protein sequence ID" value="CCM63133.1"/>
    <property type="molecule type" value="Genomic_DNA"/>
</dbReference>
<proteinExistence type="predicted"/>
<feature type="transmembrane region" description="Helical" evidence="1">
    <location>
        <begin position="409"/>
        <end position="428"/>
    </location>
</feature>
<feature type="transmembrane region" description="Helical" evidence="1">
    <location>
        <begin position="217"/>
        <end position="237"/>
    </location>
</feature>
<evidence type="ECO:0000313" key="2">
    <source>
        <dbReference type="EMBL" id="CCM63133.1"/>
    </source>
</evidence>
<organism evidence="2 3">
    <name type="scientific">Candidatus Neomicrothrix parvicella RN1</name>
    <dbReference type="NCBI Taxonomy" id="1229780"/>
    <lineage>
        <taxon>Bacteria</taxon>
        <taxon>Bacillati</taxon>
        <taxon>Actinomycetota</taxon>
        <taxon>Acidimicrobiia</taxon>
        <taxon>Acidimicrobiales</taxon>
        <taxon>Microthrixaceae</taxon>
        <taxon>Candidatus Neomicrothrix</taxon>
    </lineage>
</organism>
<feature type="transmembrane region" description="Helical" evidence="1">
    <location>
        <begin position="341"/>
        <end position="359"/>
    </location>
</feature>
<keyword evidence="1" id="KW-0472">Membrane</keyword>